<evidence type="ECO:0000256" key="4">
    <source>
        <dbReference type="ARBA" id="ARBA00022989"/>
    </source>
</evidence>
<evidence type="ECO:0000313" key="8">
    <source>
        <dbReference type="EMBL" id="QFI54364.1"/>
    </source>
</evidence>
<dbReference type="SUPFAM" id="SSF53649">
    <property type="entry name" value="Alkaline phosphatase-like"/>
    <property type="match status" value="1"/>
</dbReference>
<feature type="transmembrane region" description="Helical" evidence="6">
    <location>
        <begin position="309"/>
        <end position="327"/>
    </location>
</feature>
<keyword evidence="5 6" id="KW-0472">Membrane</keyword>
<dbReference type="AlphaFoldDB" id="A0A5J6WVR0"/>
<feature type="domain" description="Sulfatase N-terminal" evidence="7">
    <location>
        <begin position="462"/>
        <end position="678"/>
    </location>
</feature>
<organism evidence="8 9">
    <name type="scientific">Aeromonas simiae</name>
    <dbReference type="NCBI Taxonomy" id="218936"/>
    <lineage>
        <taxon>Bacteria</taxon>
        <taxon>Pseudomonadati</taxon>
        <taxon>Pseudomonadota</taxon>
        <taxon>Gammaproteobacteria</taxon>
        <taxon>Aeromonadales</taxon>
        <taxon>Aeromonadaceae</taxon>
        <taxon>Aeromonas</taxon>
    </lineage>
</organism>
<feature type="transmembrane region" description="Helical" evidence="6">
    <location>
        <begin position="170"/>
        <end position="192"/>
    </location>
</feature>
<keyword evidence="9" id="KW-1185">Reference proteome</keyword>
<feature type="transmembrane region" description="Helical" evidence="6">
    <location>
        <begin position="17"/>
        <end position="35"/>
    </location>
</feature>
<keyword evidence="3 6" id="KW-0812">Transmembrane</keyword>
<dbReference type="CDD" id="cd16015">
    <property type="entry name" value="LTA_synthase"/>
    <property type="match status" value="1"/>
</dbReference>
<feature type="transmembrane region" description="Helical" evidence="6">
    <location>
        <begin position="238"/>
        <end position="261"/>
    </location>
</feature>
<dbReference type="RefSeq" id="WP_193003844.1">
    <property type="nucleotide sequence ID" value="NZ_CP040449.1"/>
</dbReference>
<dbReference type="PANTHER" id="PTHR47371">
    <property type="entry name" value="LIPOTEICHOIC ACID SYNTHASE"/>
    <property type="match status" value="1"/>
</dbReference>
<dbReference type="InterPro" id="IPR000917">
    <property type="entry name" value="Sulfatase_N"/>
</dbReference>
<sequence>MRLAGFALPASPAWRRLLLHCLWGLLFFTLLLPWLRLDQWLSRFEPITFHSGALQVARLEQVSPLYKSDARGMYVVLQHSWRLAEPLTADDRLLFILRRDDGGEAGRLSLDGSKRQRCDSQGCRVRFNSAMRVPDEAAGSEYSLWVKPELKGAPVGLQFLRMLPSRDIGLPHLLLVLGLIVALNALLLRALLPLFRRRLRSRVAASLLLGNLTFLLLYGVAFFRVGEFSLWSGFRAELYYLSWGTMVLGWGACALAGFHLYMGLTFTLLMGVGLLANFTKIAIYGVPLGGNDLGNLLGLLQILREEHPWAPWALAALLAVGCWRFALSRWLLRSAAATLAFFALCVFATQAGNRLLGPNVRYFQDSVTYHRDLIRSGPGLYLFNLVDDMVSRGSIFRYPLNKSALSPSREPTLAPVAPLWDQVIVLQYESLWLDWRGKICAKAPTLTLPAGVREWRKTIHSPTTGGMTVLAEFEMNTGLPVGLLKQGIVPYYYLQQAVPGLAHTARANGYQTLFVHPYSERFWGRDQAVPALGYQTRWFDTHFNAMAHKGLYVSDDALISQLISTVQAGSPRFAYAVSMQGHGPFDAPRYQGAEREGACPGLPERERQTLNTYYTGVVDAMASLQRLLEHLNASDSRYLVLAFGDHQPFLMSAGDGILGDKPSRAARYEIPMMVFTRQDDSLDVQQQFGDVRQIYQMGQTLRRLLAGNLALPAAQPLLHPVLGEEAGFDPTPLLPQLRATFRPDVLP</sequence>
<feature type="transmembrane region" description="Helical" evidence="6">
    <location>
        <begin position="268"/>
        <end position="289"/>
    </location>
</feature>
<reference evidence="8 9" key="1">
    <citation type="submission" date="2019-05" db="EMBL/GenBank/DDBJ databases">
        <title>OXA-830, a novel chromosomally encoded expanded-spectrum class D beta-lactamase in Aeromonas simiae.</title>
        <authorList>
            <person name="Zhou W."/>
            <person name="Chen Q."/>
        </authorList>
    </citation>
    <scope>NUCLEOTIDE SEQUENCE [LARGE SCALE GENOMIC DNA]</scope>
    <source>
        <strain evidence="8 9">A6</strain>
    </source>
</reference>
<dbReference type="KEGG" id="asim:FE240_06435"/>
<keyword evidence="2" id="KW-1003">Cell membrane</keyword>
<comment type="subcellular location">
    <subcellularLocation>
        <location evidence="1">Cell membrane</location>
        <topology evidence="1">Multi-pass membrane protein</topology>
    </subcellularLocation>
</comment>
<gene>
    <name evidence="8" type="ORF">FE240_06435</name>
</gene>
<proteinExistence type="predicted"/>
<evidence type="ECO:0000313" key="9">
    <source>
        <dbReference type="Proteomes" id="UP000594034"/>
    </source>
</evidence>
<dbReference type="PANTHER" id="PTHR47371:SF3">
    <property type="entry name" value="PHOSPHOGLYCEROL TRANSFERASE I"/>
    <property type="match status" value="1"/>
</dbReference>
<accession>A0A5J6WVR0</accession>
<evidence type="ECO:0000259" key="7">
    <source>
        <dbReference type="Pfam" id="PF00884"/>
    </source>
</evidence>
<dbReference type="GO" id="GO:0005886">
    <property type="term" value="C:plasma membrane"/>
    <property type="evidence" value="ECO:0007669"/>
    <property type="project" value="UniProtKB-SubCell"/>
</dbReference>
<name>A0A5J6WVR0_9GAMM</name>
<evidence type="ECO:0000256" key="5">
    <source>
        <dbReference type="ARBA" id="ARBA00023136"/>
    </source>
</evidence>
<feature type="transmembrane region" description="Helical" evidence="6">
    <location>
        <begin position="334"/>
        <end position="352"/>
    </location>
</feature>
<evidence type="ECO:0000256" key="6">
    <source>
        <dbReference type="SAM" id="Phobius"/>
    </source>
</evidence>
<evidence type="ECO:0000256" key="2">
    <source>
        <dbReference type="ARBA" id="ARBA00022475"/>
    </source>
</evidence>
<dbReference type="Proteomes" id="UP000594034">
    <property type="component" value="Chromosome"/>
</dbReference>
<dbReference type="Gene3D" id="3.40.720.10">
    <property type="entry name" value="Alkaline Phosphatase, subunit A"/>
    <property type="match status" value="1"/>
</dbReference>
<protein>
    <submittedName>
        <fullName evidence="8">LTA synthase family protein</fullName>
    </submittedName>
</protein>
<dbReference type="InterPro" id="IPR050448">
    <property type="entry name" value="OpgB/LTA_synthase_biosynth"/>
</dbReference>
<dbReference type="Pfam" id="PF00884">
    <property type="entry name" value="Sulfatase"/>
    <property type="match status" value="1"/>
</dbReference>
<evidence type="ECO:0000256" key="3">
    <source>
        <dbReference type="ARBA" id="ARBA00022692"/>
    </source>
</evidence>
<keyword evidence="4 6" id="KW-1133">Transmembrane helix</keyword>
<dbReference type="InterPro" id="IPR017850">
    <property type="entry name" value="Alkaline_phosphatase_core_sf"/>
</dbReference>
<dbReference type="EMBL" id="CP040449">
    <property type="protein sequence ID" value="QFI54364.1"/>
    <property type="molecule type" value="Genomic_DNA"/>
</dbReference>
<evidence type="ECO:0000256" key="1">
    <source>
        <dbReference type="ARBA" id="ARBA00004651"/>
    </source>
</evidence>
<feature type="transmembrane region" description="Helical" evidence="6">
    <location>
        <begin position="204"/>
        <end position="226"/>
    </location>
</feature>